<keyword evidence="6 7" id="KW-0067">ATP-binding</keyword>
<dbReference type="PROSITE" id="PS50011">
    <property type="entry name" value="PROTEIN_KINASE_DOM"/>
    <property type="match status" value="1"/>
</dbReference>
<dbReference type="Gene3D" id="3.30.200.20">
    <property type="entry name" value="Phosphorylase Kinase, domain 1"/>
    <property type="match status" value="1"/>
</dbReference>
<dbReference type="InterPro" id="IPR011009">
    <property type="entry name" value="Kinase-like_dom_sf"/>
</dbReference>
<dbReference type="InterPro" id="IPR000719">
    <property type="entry name" value="Prot_kinase_dom"/>
</dbReference>
<evidence type="ECO:0000256" key="8">
    <source>
        <dbReference type="SAM" id="MobiDB-lite"/>
    </source>
</evidence>
<feature type="compositionally biased region" description="Pro residues" evidence="8">
    <location>
        <begin position="303"/>
        <end position="316"/>
    </location>
</feature>
<dbReference type="SMART" id="SM00220">
    <property type="entry name" value="S_TKc"/>
    <property type="match status" value="1"/>
</dbReference>
<dbReference type="AlphaFoldDB" id="A0AAU2ABK1"/>
<dbReference type="InterPro" id="IPR008271">
    <property type="entry name" value="Ser/Thr_kinase_AS"/>
</dbReference>
<gene>
    <name evidence="11" type="ORF">OHA22_39135</name>
</gene>
<reference evidence="11" key="1">
    <citation type="submission" date="2022-10" db="EMBL/GenBank/DDBJ databases">
        <title>The complete genomes of actinobacterial strains from the NBC collection.</title>
        <authorList>
            <person name="Joergensen T.S."/>
            <person name="Alvarez Arevalo M."/>
            <person name="Sterndorff E.B."/>
            <person name="Faurdal D."/>
            <person name="Vuksanovic O."/>
            <person name="Mourched A.-S."/>
            <person name="Charusanti P."/>
            <person name="Shaw S."/>
            <person name="Blin K."/>
            <person name="Weber T."/>
        </authorList>
    </citation>
    <scope>NUCLEOTIDE SEQUENCE</scope>
    <source>
        <strain evidence="11">NBC_00093</strain>
    </source>
</reference>
<dbReference type="InterPro" id="IPR017441">
    <property type="entry name" value="Protein_kinase_ATP_BS"/>
</dbReference>
<dbReference type="Pfam" id="PF00069">
    <property type="entry name" value="Pkinase"/>
    <property type="match status" value="1"/>
</dbReference>
<feature type="compositionally biased region" description="Gly residues" evidence="8">
    <location>
        <begin position="273"/>
        <end position="283"/>
    </location>
</feature>
<feature type="compositionally biased region" description="Low complexity" evidence="8">
    <location>
        <begin position="381"/>
        <end position="390"/>
    </location>
</feature>
<evidence type="ECO:0000256" key="6">
    <source>
        <dbReference type="ARBA" id="ARBA00022840"/>
    </source>
</evidence>
<protein>
    <recommendedName>
        <fullName evidence="1">non-specific serine/threonine protein kinase</fullName>
        <ecNumber evidence="1">2.7.11.1</ecNumber>
    </recommendedName>
</protein>
<dbReference type="GO" id="GO:0005524">
    <property type="term" value="F:ATP binding"/>
    <property type="evidence" value="ECO:0007669"/>
    <property type="project" value="UniProtKB-UniRule"/>
</dbReference>
<feature type="transmembrane region" description="Helical" evidence="9">
    <location>
        <begin position="347"/>
        <end position="370"/>
    </location>
</feature>
<evidence type="ECO:0000256" key="2">
    <source>
        <dbReference type="ARBA" id="ARBA00022527"/>
    </source>
</evidence>
<dbReference type="EMBL" id="CP108222">
    <property type="protein sequence ID" value="WTT21123.1"/>
    <property type="molecule type" value="Genomic_DNA"/>
</dbReference>
<sequence length="553" mass="57472">MSVEPGSERVIAGRYRLLSPLGEGGMGTVWRARDEVLHREVAVKEVRAPAGLLTSDVERMYARLEREAWAAARVSNRNVVTVYDVATDDGRPWIVMELIRGVSLADQLDAEGPLSPQRAAHIGAEVLAALRAAHEAGVLHRDVKPGNVLLSNDGRVVLTDFGIATVEGSSALTMTGEVIGSPEFLAPERALGRTPGPESDLWSLGVLLYAAVEGNSPFRQNTPLSTLRAIVDEELPPPLRAGPLTPVIEGLLRKDPAERLGAEQAEHDLRIIGAGGTPSGGGSLRADAGPTAPYTPTIAGLPQQPPAQPPTPPQPTPVSTTAGQFGPPPPDTRPTTRSAEPDRNRRAAVVLVAGLVAVALAVAGLTYALLNGNDGGEDDNGAGTSTQQSNGGTGEASSPKNSPSDSGNEETSESPSGDDGGTTSKPAQTVEVDVVGSDTEYSGTCPPPQSEAPGFTATFTVGSVPTKVSYRWVTETGEAPEQGWRTLSFPSGGGKTKQNKVFVTTYDESGTIKNAIGVEVRDPVGVKSNTVPFTVTCETETPTDGASTPTATP</sequence>
<keyword evidence="4 7" id="KW-0547">Nucleotide-binding</keyword>
<feature type="binding site" evidence="7">
    <location>
        <position position="44"/>
    </location>
    <ligand>
        <name>ATP</name>
        <dbReference type="ChEBI" id="CHEBI:30616"/>
    </ligand>
</feature>
<keyword evidence="3" id="KW-0808">Transferase</keyword>
<feature type="domain" description="Protein kinase" evidence="10">
    <location>
        <begin position="15"/>
        <end position="270"/>
    </location>
</feature>
<dbReference type="CDD" id="cd14014">
    <property type="entry name" value="STKc_PknB_like"/>
    <property type="match status" value="1"/>
</dbReference>
<keyword evidence="2 11" id="KW-0723">Serine/threonine-protein kinase</keyword>
<evidence type="ECO:0000313" key="11">
    <source>
        <dbReference type="EMBL" id="WTT21123.1"/>
    </source>
</evidence>
<dbReference type="GO" id="GO:0004674">
    <property type="term" value="F:protein serine/threonine kinase activity"/>
    <property type="evidence" value="ECO:0007669"/>
    <property type="project" value="UniProtKB-KW"/>
</dbReference>
<dbReference type="PROSITE" id="PS00107">
    <property type="entry name" value="PROTEIN_KINASE_ATP"/>
    <property type="match status" value="1"/>
</dbReference>
<keyword evidence="5 11" id="KW-0418">Kinase</keyword>
<evidence type="ECO:0000256" key="4">
    <source>
        <dbReference type="ARBA" id="ARBA00022741"/>
    </source>
</evidence>
<feature type="compositionally biased region" description="Polar residues" evidence="8">
    <location>
        <begin position="395"/>
        <end position="406"/>
    </location>
</feature>
<keyword evidence="9" id="KW-1133">Transmembrane helix</keyword>
<keyword evidence="9" id="KW-0812">Transmembrane</keyword>
<dbReference type="Gene3D" id="1.10.510.10">
    <property type="entry name" value="Transferase(Phosphotransferase) domain 1"/>
    <property type="match status" value="1"/>
</dbReference>
<evidence type="ECO:0000256" key="9">
    <source>
        <dbReference type="SAM" id="Phobius"/>
    </source>
</evidence>
<evidence type="ECO:0000256" key="7">
    <source>
        <dbReference type="PROSITE-ProRule" id="PRU10141"/>
    </source>
</evidence>
<dbReference type="PANTHER" id="PTHR43289">
    <property type="entry name" value="MITOGEN-ACTIVATED PROTEIN KINASE KINASE KINASE 20-RELATED"/>
    <property type="match status" value="1"/>
</dbReference>
<evidence type="ECO:0000256" key="1">
    <source>
        <dbReference type="ARBA" id="ARBA00012513"/>
    </source>
</evidence>
<keyword evidence="9" id="KW-0472">Membrane</keyword>
<dbReference type="PANTHER" id="PTHR43289:SF6">
    <property type="entry name" value="SERINE_THREONINE-PROTEIN KINASE NEKL-3"/>
    <property type="match status" value="1"/>
</dbReference>
<name>A0AAU2ABK1_9ACTN</name>
<evidence type="ECO:0000259" key="10">
    <source>
        <dbReference type="PROSITE" id="PS50011"/>
    </source>
</evidence>
<dbReference type="PROSITE" id="PS00108">
    <property type="entry name" value="PROTEIN_KINASE_ST"/>
    <property type="match status" value="1"/>
</dbReference>
<dbReference type="EC" id="2.7.11.1" evidence="1"/>
<organism evidence="11">
    <name type="scientific">Streptomyces sp. NBC_00093</name>
    <dbReference type="NCBI Taxonomy" id="2975649"/>
    <lineage>
        <taxon>Bacteria</taxon>
        <taxon>Bacillati</taxon>
        <taxon>Actinomycetota</taxon>
        <taxon>Actinomycetes</taxon>
        <taxon>Kitasatosporales</taxon>
        <taxon>Streptomycetaceae</taxon>
        <taxon>Streptomyces</taxon>
    </lineage>
</organism>
<evidence type="ECO:0000256" key="3">
    <source>
        <dbReference type="ARBA" id="ARBA00022679"/>
    </source>
</evidence>
<feature type="region of interest" description="Disordered" evidence="8">
    <location>
        <begin position="271"/>
        <end position="343"/>
    </location>
</feature>
<proteinExistence type="predicted"/>
<accession>A0AAU2ABK1</accession>
<evidence type="ECO:0000256" key="5">
    <source>
        <dbReference type="ARBA" id="ARBA00022777"/>
    </source>
</evidence>
<feature type="region of interest" description="Disordered" evidence="8">
    <location>
        <begin position="375"/>
        <end position="427"/>
    </location>
</feature>
<dbReference type="SUPFAM" id="SSF56112">
    <property type="entry name" value="Protein kinase-like (PK-like)"/>
    <property type="match status" value="1"/>
</dbReference>